<organism evidence="1 3">
    <name type="scientific">Serratia liquefaciens</name>
    <dbReference type="NCBI Taxonomy" id="614"/>
    <lineage>
        <taxon>Bacteria</taxon>
        <taxon>Pseudomonadati</taxon>
        <taxon>Pseudomonadota</taxon>
        <taxon>Gammaproteobacteria</taxon>
        <taxon>Enterobacterales</taxon>
        <taxon>Yersiniaceae</taxon>
        <taxon>Serratia</taxon>
    </lineage>
</organism>
<dbReference type="GeneID" id="29906604"/>
<dbReference type="Pfam" id="PF07377">
    <property type="entry name" value="DUF1493"/>
    <property type="match status" value="1"/>
</dbReference>
<protein>
    <submittedName>
        <fullName evidence="1">DUF1493 family protein</fullName>
    </submittedName>
</protein>
<dbReference type="EMBL" id="CP068148">
    <property type="protein sequence ID" value="QQU57565.1"/>
    <property type="molecule type" value="Genomic_DNA"/>
</dbReference>
<accession>A0A379Z5G6</accession>
<keyword evidence="4" id="KW-1185">Reference proteome</keyword>
<sequence length="125" mass="14874">MESDIQQQVISVIDRYNSPSLLKKGVAVTLNTEINKELHLSLPMSETLMRGYFDAFLIDSSNYNHELYFRQESKSALLFSSSNRRANHWDLEMERIRPLYVYMLVRSARAKRWLYDIHFLIEQLK</sequence>
<dbReference type="InterPro" id="IPR010862">
    <property type="entry name" value="DUF1493"/>
</dbReference>
<dbReference type="RefSeq" id="WP_020826946.1">
    <property type="nucleotide sequence ID" value="NZ_CADDTP010000009.1"/>
</dbReference>
<dbReference type="Proteomes" id="UP000317572">
    <property type="component" value="Chromosome"/>
</dbReference>
<reference evidence="1 3" key="1">
    <citation type="submission" date="2018-11" db="EMBL/GenBank/DDBJ databases">
        <title>The first complete genome of Serratia liquefaciens isolated from metalophyte plant revel distinctness adaptive mechanisms in an extreme habitat.</title>
        <authorList>
            <person name="Caneschi W.L."/>
            <person name="Sanchez A.B."/>
            <person name="Felestrino E.B."/>
            <person name="Assis R.A.B."/>
            <person name="Lemes C.G.C."/>
            <person name="Cordeiro I.F."/>
            <person name="Fonseca N.P."/>
            <person name="Villa M."/>
            <person name="Vieira I.T."/>
            <person name="Moraes L.A."/>
            <person name="Kamino L.H.Y."/>
            <person name="do Carmo F."/>
            <person name="Garcia C.M."/>
            <person name="Almeida N.F."/>
            <person name="Silva R.S."/>
            <person name="Ferro J.A."/>
            <person name="Ferro M.I.T."/>
            <person name="Varani A.M."/>
            <person name="Ferreira R.M."/>
            <person name="dos Santos V.L."/>
            <person name="Silva U.C."/>
            <person name="Setubal J.C."/>
            <person name="Moreira L.M."/>
        </authorList>
    </citation>
    <scope>NUCLEOTIDE SEQUENCE [LARGE SCALE GENOMIC DNA]</scope>
    <source>
        <strain evidence="1 3">FG3</strain>
    </source>
</reference>
<gene>
    <name evidence="1" type="ORF">EGO53_09730</name>
    <name evidence="2" type="ORF">I6I38_11540</name>
</gene>
<evidence type="ECO:0000313" key="4">
    <source>
        <dbReference type="Proteomes" id="UP000595237"/>
    </source>
</evidence>
<dbReference type="AlphaFoldDB" id="A0A379Z5G6"/>
<dbReference type="EMBL" id="CP033893">
    <property type="protein sequence ID" value="QDL32053.1"/>
    <property type="molecule type" value="Genomic_DNA"/>
</dbReference>
<evidence type="ECO:0000313" key="2">
    <source>
        <dbReference type="EMBL" id="QQU57565.1"/>
    </source>
</evidence>
<accession>A0A515CV96</accession>
<proteinExistence type="predicted"/>
<dbReference type="Proteomes" id="UP000595237">
    <property type="component" value="Chromosome"/>
</dbReference>
<name>A0A379Z5G6_SERLI</name>
<evidence type="ECO:0000313" key="3">
    <source>
        <dbReference type="Proteomes" id="UP000317572"/>
    </source>
</evidence>
<evidence type="ECO:0000313" key="1">
    <source>
        <dbReference type="EMBL" id="QDL32053.1"/>
    </source>
</evidence>
<reference evidence="2 4" key="2">
    <citation type="submission" date="2021-01" db="EMBL/GenBank/DDBJ databases">
        <title>FDA dAtabase for Regulatory Grade micrObial Sequences (FDA-ARGOS): Supporting development and validation of Infectious Disease Dx tests.</title>
        <authorList>
            <person name="Blissenbach B."/>
            <person name="Krut O."/>
            <person name="Tallon L."/>
            <person name="Sadzewicz L."/>
            <person name="Zhao X."/>
            <person name="Boylan J."/>
            <person name="Ott S."/>
            <person name="Bowen H."/>
            <person name="Vavikolanu K."/>
            <person name="Mehta A."/>
            <person name="Aluvathingal J."/>
            <person name="Nadendla S."/>
            <person name="Yan Y."/>
            <person name="Sichtig H."/>
        </authorList>
    </citation>
    <scope>NUCLEOTIDE SEQUENCE [LARGE SCALE GENOMIC DNA]</scope>
    <source>
        <strain evidence="2 4">FDAARGOS_1081</strain>
    </source>
</reference>